<dbReference type="Gene3D" id="1.10.10.10">
    <property type="entry name" value="Winged helix-like DNA-binding domain superfamily/Winged helix DNA-binding domain"/>
    <property type="match status" value="1"/>
</dbReference>
<dbReference type="InterPro" id="IPR036388">
    <property type="entry name" value="WH-like_DNA-bd_sf"/>
</dbReference>
<proteinExistence type="inferred from homology"/>
<keyword evidence="12" id="KW-1185">Reference proteome</keyword>
<comment type="similarity">
    <text evidence="2">Belongs to the disease resistance NB-LRR family.</text>
</comment>
<sequence>MASVQVNDNDVVVGIEKDSNIMREYLLSGEDVLEAISVVGMVGIGKTTLALTVYSTQMNINNSNGDDEDLAVRLCRNLRKRRYLVVLDDIWDTNVWTNLKRYLPNDNNGSRILITTRIRSVALEINKSKVHELGGLTEEESWELFQKKLPRGEDLSADILKIAQGIALHCKGLPLSIVIVAELLSEVEISEKKWNELAENVTSSVFTDPQGKCKAILELSYNHLTDHLKSCFLYLGLFPEDHEISVTCLKRLWIAEGFVLDNESKNMEEVAENTWRISLVEA</sequence>
<dbReference type="Gene3D" id="1.10.8.430">
    <property type="entry name" value="Helical domain of apoptotic protease-activating factors"/>
    <property type="match status" value="1"/>
</dbReference>
<dbReference type="InterPro" id="IPR027417">
    <property type="entry name" value="P-loop_NTPase"/>
</dbReference>
<evidence type="ECO:0000313" key="12">
    <source>
        <dbReference type="Proteomes" id="UP001454036"/>
    </source>
</evidence>
<dbReference type="AlphaFoldDB" id="A0AAV3Q3W9"/>
<keyword evidence="3" id="KW-0963">Cytoplasm</keyword>
<keyword evidence="5" id="KW-0677">Repeat</keyword>
<dbReference type="EMBL" id="BAABME010003432">
    <property type="protein sequence ID" value="GAA0158779.1"/>
    <property type="molecule type" value="Genomic_DNA"/>
</dbReference>
<keyword evidence="6" id="KW-0547">Nucleotide-binding</keyword>
<evidence type="ECO:0000259" key="9">
    <source>
        <dbReference type="Pfam" id="PF00931"/>
    </source>
</evidence>
<feature type="domain" description="NB-ARC" evidence="9">
    <location>
        <begin position="62"/>
        <end position="149"/>
    </location>
</feature>
<evidence type="ECO:0000256" key="4">
    <source>
        <dbReference type="ARBA" id="ARBA00022614"/>
    </source>
</evidence>
<evidence type="ECO:0000256" key="2">
    <source>
        <dbReference type="ARBA" id="ARBA00008894"/>
    </source>
</evidence>
<evidence type="ECO:0000259" key="10">
    <source>
        <dbReference type="Pfam" id="PF23559"/>
    </source>
</evidence>
<evidence type="ECO:0000256" key="3">
    <source>
        <dbReference type="ARBA" id="ARBA00022490"/>
    </source>
</evidence>
<dbReference type="Proteomes" id="UP001454036">
    <property type="component" value="Unassembled WGS sequence"/>
</dbReference>
<organism evidence="11 12">
    <name type="scientific">Lithospermum erythrorhizon</name>
    <name type="common">Purple gromwell</name>
    <name type="synonym">Lithospermum officinale var. erythrorhizon</name>
    <dbReference type="NCBI Taxonomy" id="34254"/>
    <lineage>
        <taxon>Eukaryota</taxon>
        <taxon>Viridiplantae</taxon>
        <taxon>Streptophyta</taxon>
        <taxon>Embryophyta</taxon>
        <taxon>Tracheophyta</taxon>
        <taxon>Spermatophyta</taxon>
        <taxon>Magnoliopsida</taxon>
        <taxon>eudicotyledons</taxon>
        <taxon>Gunneridae</taxon>
        <taxon>Pentapetalae</taxon>
        <taxon>asterids</taxon>
        <taxon>lamiids</taxon>
        <taxon>Boraginales</taxon>
        <taxon>Boraginaceae</taxon>
        <taxon>Boraginoideae</taxon>
        <taxon>Lithospermeae</taxon>
        <taxon>Lithospermum</taxon>
    </lineage>
</organism>
<dbReference type="SUPFAM" id="SSF52540">
    <property type="entry name" value="P-loop containing nucleoside triphosphate hydrolases"/>
    <property type="match status" value="1"/>
</dbReference>
<dbReference type="InterPro" id="IPR044974">
    <property type="entry name" value="Disease_R_plants"/>
</dbReference>
<dbReference type="Gene3D" id="3.40.50.300">
    <property type="entry name" value="P-loop containing nucleotide triphosphate hydrolases"/>
    <property type="match status" value="2"/>
</dbReference>
<evidence type="ECO:0000256" key="5">
    <source>
        <dbReference type="ARBA" id="ARBA00022737"/>
    </source>
</evidence>
<evidence type="ECO:0000313" key="11">
    <source>
        <dbReference type="EMBL" id="GAA0158779.1"/>
    </source>
</evidence>
<dbReference type="PANTHER" id="PTHR23155">
    <property type="entry name" value="DISEASE RESISTANCE PROTEIN RP"/>
    <property type="match status" value="1"/>
</dbReference>
<gene>
    <name evidence="11" type="ORF">LIER_15719</name>
</gene>
<dbReference type="InterPro" id="IPR042197">
    <property type="entry name" value="Apaf_helical"/>
</dbReference>
<evidence type="ECO:0000256" key="7">
    <source>
        <dbReference type="ARBA" id="ARBA00022821"/>
    </source>
</evidence>
<keyword evidence="7" id="KW-0611">Plant defense</keyword>
<dbReference type="GO" id="GO:0005737">
    <property type="term" value="C:cytoplasm"/>
    <property type="evidence" value="ECO:0007669"/>
    <property type="project" value="UniProtKB-SubCell"/>
</dbReference>
<dbReference type="PRINTS" id="PR00364">
    <property type="entry name" value="DISEASERSIST"/>
</dbReference>
<dbReference type="GO" id="GO:0098542">
    <property type="term" value="P:defense response to other organism"/>
    <property type="evidence" value="ECO:0007669"/>
    <property type="project" value="TreeGrafter"/>
</dbReference>
<comment type="caution">
    <text evidence="11">The sequence shown here is derived from an EMBL/GenBank/DDBJ whole genome shotgun (WGS) entry which is preliminary data.</text>
</comment>
<dbReference type="PANTHER" id="PTHR23155:SF1152">
    <property type="entry name" value="AAA+ ATPASE DOMAIN-CONTAINING PROTEIN"/>
    <property type="match status" value="1"/>
</dbReference>
<reference evidence="11 12" key="1">
    <citation type="submission" date="2024-01" db="EMBL/GenBank/DDBJ databases">
        <title>The complete chloroplast genome sequence of Lithospermum erythrorhizon: insights into the phylogenetic relationship among Boraginaceae species and the maternal lineages of purple gromwells.</title>
        <authorList>
            <person name="Okada T."/>
            <person name="Watanabe K."/>
        </authorList>
    </citation>
    <scope>NUCLEOTIDE SEQUENCE [LARGE SCALE GENOMIC DNA]</scope>
</reference>
<feature type="domain" description="Disease resistance protein winged helix" evidence="10">
    <location>
        <begin position="237"/>
        <end position="274"/>
    </location>
</feature>
<evidence type="ECO:0000256" key="8">
    <source>
        <dbReference type="ARBA" id="ARBA00022840"/>
    </source>
</evidence>
<evidence type="ECO:0000256" key="6">
    <source>
        <dbReference type="ARBA" id="ARBA00022741"/>
    </source>
</evidence>
<dbReference type="InterPro" id="IPR058922">
    <property type="entry name" value="WHD_DRP"/>
</dbReference>
<comment type="subcellular location">
    <subcellularLocation>
        <location evidence="1">Cytoplasm</location>
    </subcellularLocation>
</comment>
<protein>
    <submittedName>
        <fullName evidence="11">Antimicrobial response protein</fullName>
    </submittedName>
</protein>
<evidence type="ECO:0000256" key="1">
    <source>
        <dbReference type="ARBA" id="ARBA00004496"/>
    </source>
</evidence>
<keyword evidence="8" id="KW-0067">ATP-binding</keyword>
<accession>A0AAV3Q3W9</accession>
<dbReference type="GO" id="GO:0043531">
    <property type="term" value="F:ADP binding"/>
    <property type="evidence" value="ECO:0007669"/>
    <property type="project" value="InterPro"/>
</dbReference>
<dbReference type="InterPro" id="IPR002182">
    <property type="entry name" value="NB-ARC"/>
</dbReference>
<dbReference type="Pfam" id="PF00931">
    <property type="entry name" value="NB-ARC"/>
    <property type="match status" value="1"/>
</dbReference>
<name>A0AAV3Q3W9_LITER</name>
<keyword evidence="4" id="KW-0433">Leucine-rich repeat</keyword>
<dbReference type="Pfam" id="PF23559">
    <property type="entry name" value="WHD_DRP"/>
    <property type="match status" value="1"/>
</dbReference>